<protein>
    <submittedName>
        <fullName evidence="3">Probable transposable element</fullName>
    </submittedName>
</protein>
<evidence type="ECO:0000313" key="3">
    <source>
        <dbReference type="EMBL" id="CDM30717.1"/>
    </source>
</evidence>
<accession>W6QMB9</accession>
<keyword evidence="1" id="KW-0238">DNA-binding</keyword>
<dbReference type="AlphaFoldDB" id="W6QMB9"/>
<gene>
    <name evidence="3" type="ORF">PROQFM164_S02g000867</name>
</gene>
<reference evidence="3" key="1">
    <citation type="journal article" date="2014" name="Nat. Commun.">
        <title>Multiple recent horizontal transfers of a large genomic region in cheese making fungi.</title>
        <authorList>
            <person name="Cheeseman K."/>
            <person name="Ropars J."/>
            <person name="Renault P."/>
            <person name="Dupont J."/>
            <person name="Gouzy J."/>
            <person name="Branca A."/>
            <person name="Abraham A.L."/>
            <person name="Ceppi M."/>
            <person name="Conseiller E."/>
            <person name="Debuchy R."/>
            <person name="Malagnac F."/>
            <person name="Goarin A."/>
            <person name="Silar P."/>
            <person name="Lacoste S."/>
            <person name="Sallet E."/>
            <person name="Bensimon A."/>
            <person name="Giraud T."/>
            <person name="Brygoo Y."/>
        </authorList>
    </citation>
    <scope>NUCLEOTIDE SEQUENCE [LARGE SCALE GENOMIC DNA]</scope>
    <source>
        <strain evidence="3">FM164</strain>
    </source>
</reference>
<dbReference type="InterPro" id="IPR006600">
    <property type="entry name" value="HTH_CenpB_DNA-bd_dom"/>
</dbReference>
<keyword evidence="4" id="KW-1185">Reference proteome</keyword>
<dbReference type="PROSITE" id="PS51253">
    <property type="entry name" value="HTH_CENPB"/>
    <property type="match status" value="1"/>
</dbReference>
<dbReference type="GO" id="GO:0003677">
    <property type="term" value="F:DNA binding"/>
    <property type="evidence" value="ECO:0007669"/>
    <property type="project" value="UniProtKB-KW"/>
</dbReference>
<evidence type="ECO:0000313" key="4">
    <source>
        <dbReference type="Proteomes" id="UP000030686"/>
    </source>
</evidence>
<dbReference type="OMA" id="WITTIEC"/>
<dbReference type="OrthoDB" id="4324149at2759"/>
<sequence length="296" mass="33808">MGPLITISANQILNGDGNDTTVSKAWVDRFIKRLPDDLKPPKARSVKKKRLDASDQETLEHWYGRLKAVIAGVSPENIYNFDDTIFQIGEGVKPQMVVTSMGLGFASHQTRTYCEWITTIECIAADGWAADPFILIQGDHYYDEWLEYGGAPDEAVFMVNPSGRVKEQVACEWIECFHRQTKDRTADGQSRLLLFRGQPQYLSYKFLPFCEQHKIIPFSFPPNIGHLIQPFDSKPFKNYKQYWRSQGLIAYMIDDPDDEKTAFINGLPKIREESFKPQVITDAFADRGIVPFDPSK</sequence>
<dbReference type="Proteomes" id="UP000030686">
    <property type="component" value="Unassembled WGS sequence"/>
</dbReference>
<dbReference type="EMBL" id="HG792016">
    <property type="protein sequence ID" value="CDM30717.1"/>
    <property type="molecule type" value="Genomic_DNA"/>
</dbReference>
<name>W6QMB9_PENRF</name>
<dbReference type="Pfam" id="PF03184">
    <property type="entry name" value="DDE_1"/>
    <property type="match status" value="1"/>
</dbReference>
<feature type="domain" description="HTH CENPB-type" evidence="2">
    <location>
        <begin position="1"/>
        <end position="40"/>
    </location>
</feature>
<organism evidence="3 4">
    <name type="scientific">Penicillium roqueforti (strain FM164)</name>
    <dbReference type="NCBI Taxonomy" id="1365484"/>
    <lineage>
        <taxon>Eukaryota</taxon>
        <taxon>Fungi</taxon>
        <taxon>Dikarya</taxon>
        <taxon>Ascomycota</taxon>
        <taxon>Pezizomycotina</taxon>
        <taxon>Eurotiomycetes</taxon>
        <taxon>Eurotiomycetidae</taxon>
        <taxon>Eurotiales</taxon>
        <taxon>Aspergillaceae</taxon>
        <taxon>Penicillium</taxon>
    </lineage>
</organism>
<dbReference type="STRING" id="1365484.W6QMB9"/>
<evidence type="ECO:0000259" key="2">
    <source>
        <dbReference type="PROSITE" id="PS51253"/>
    </source>
</evidence>
<evidence type="ECO:0000256" key="1">
    <source>
        <dbReference type="ARBA" id="ARBA00023125"/>
    </source>
</evidence>
<dbReference type="InterPro" id="IPR004875">
    <property type="entry name" value="DDE_SF_endonuclease_dom"/>
</dbReference>
<proteinExistence type="predicted"/>